<feature type="region of interest" description="Disordered" evidence="1">
    <location>
        <begin position="715"/>
        <end position="768"/>
    </location>
</feature>
<gene>
    <name evidence="2" type="ORF">VTJ83DRAFT_6364</name>
</gene>
<feature type="compositionally biased region" description="Acidic residues" evidence="1">
    <location>
        <begin position="737"/>
        <end position="747"/>
    </location>
</feature>
<reference evidence="2 3" key="1">
    <citation type="journal article" date="2024" name="Commun. Biol.">
        <title>Comparative genomic analysis of thermophilic fungi reveals convergent evolutionary adaptations and gene losses.</title>
        <authorList>
            <person name="Steindorff A.S."/>
            <person name="Aguilar-Pontes M.V."/>
            <person name="Robinson A.J."/>
            <person name="Andreopoulos B."/>
            <person name="LaButti K."/>
            <person name="Kuo A."/>
            <person name="Mondo S."/>
            <person name="Riley R."/>
            <person name="Otillar R."/>
            <person name="Haridas S."/>
            <person name="Lipzen A."/>
            <person name="Grimwood J."/>
            <person name="Schmutz J."/>
            <person name="Clum A."/>
            <person name="Reid I.D."/>
            <person name="Moisan M.C."/>
            <person name="Butler G."/>
            <person name="Nguyen T.T.M."/>
            <person name="Dewar K."/>
            <person name="Conant G."/>
            <person name="Drula E."/>
            <person name="Henrissat B."/>
            <person name="Hansel C."/>
            <person name="Singer S."/>
            <person name="Hutchinson M.I."/>
            <person name="de Vries R.P."/>
            <person name="Natvig D.O."/>
            <person name="Powell A.J."/>
            <person name="Tsang A."/>
            <person name="Grigoriev I.V."/>
        </authorList>
    </citation>
    <scope>NUCLEOTIDE SEQUENCE [LARGE SCALE GENOMIC DNA]</scope>
    <source>
        <strain evidence="2 3">ATCC 22073</strain>
    </source>
</reference>
<dbReference type="RefSeq" id="XP_070863991.1">
    <property type="nucleotide sequence ID" value="XM_071013067.1"/>
</dbReference>
<proteinExistence type="predicted"/>
<dbReference type="PANTHER" id="PTHR22684:SF0">
    <property type="entry name" value="RIBOSOME QUALITY CONTROL COMPLEX SUBUNIT TCF25"/>
    <property type="match status" value="1"/>
</dbReference>
<accession>A0ABR4D5H0</accession>
<feature type="compositionally biased region" description="Low complexity" evidence="1">
    <location>
        <begin position="106"/>
        <end position="115"/>
    </location>
</feature>
<keyword evidence="3" id="KW-1185">Reference proteome</keyword>
<dbReference type="PANTHER" id="PTHR22684">
    <property type="entry name" value="NULP1-RELATED"/>
    <property type="match status" value="1"/>
</dbReference>
<dbReference type="Pfam" id="PF04910">
    <property type="entry name" value="Tcf25"/>
    <property type="match status" value="1"/>
</dbReference>
<feature type="compositionally biased region" description="Basic residues" evidence="1">
    <location>
        <begin position="92"/>
        <end position="105"/>
    </location>
</feature>
<evidence type="ECO:0000313" key="2">
    <source>
        <dbReference type="EMBL" id="KAL2265264.1"/>
    </source>
</evidence>
<dbReference type="Proteomes" id="UP001600064">
    <property type="component" value="Unassembled WGS sequence"/>
</dbReference>
<comment type="caution">
    <text evidence="2">The sequence shown here is derived from an EMBL/GenBank/DDBJ whole genome shotgun (WGS) entry which is preliminary data.</text>
</comment>
<feature type="compositionally biased region" description="Gly residues" evidence="1">
    <location>
        <begin position="757"/>
        <end position="768"/>
    </location>
</feature>
<dbReference type="InterPro" id="IPR006994">
    <property type="entry name" value="TCF25/Rqc1"/>
</dbReference>
<evidence type="ECO:0000313" key="3">
    <source>
        <dbReference type="Proteomes" id="UP001600064"/>
    </source>
</evidence>
<sequence>MASRQLRKLRQQQELLSLQKDAGTRSDDSDDEPIVARPRGTMFSGFAALGDTGDNDDDDDDDNNDNGDDGKQKSDADEEPAPATGPSEPAKKSKKSKKKKKKKAKQATAQTAESAAEGRKSLDDIDKVLEELKLESQAQAGSAPSGSAAGQSIRGLNELLRINLQHLKALNEMRRVFGRAMDVAETEERTQEHRQRNRLPEHVDLETYLSARAAWPGPGSQANKSMFDTILRTNPFIEGKKTWPRGTAQGLKMVRITQGQQQDEVEFSFAHDKEYGELEMDFFGLVLMYDPMQIVHFLYRFPYHVSSLIQVSKVARQDQNSALAADLIERALFTFGRVSLNEFRKKLERGQARMSFARPENRQFYLAGFNLIQKLVLKGTHRTALEWAKLFLSINHDDPYAMIHWVHVLAVRAREAEWFVDLCKSDLVTSNRNGALYAKQTLPLAHFQLGDAATAKAVLIEGMETLPWLYCSLFRALNLDAPRSVWGIVPRDPEETLHTELYIHMAKDLWNTPNHISLLREAAAAASPPNPSTLPKCPEVSLATARFVYLDSTPVLMSAVPRLMLHTAEPNFEFDPLPPPEAENVFSSEIQRFPWFMTANPNHRVEVGGGVGGGVDMPVADWLRQRIQRGMAARAERLRRRGVGGQQQEEEVEEWPDQAQMDALMAEIAGEAEGQAGGGGERAGAAADDEGPVEEILMPGPRLNFLNALRQLFSGQPAEGTDGDIPTGMPGGWGEGWNDDEEEEEGEERQGERETTGDGGQQGGQTGA</sequence>
<protein>
    <submittedName>
        <fullName evidence="2">Uncharacterized protein</fullName>
    </submittedName>
</protein>
<dbReference type="GeneID" id="98127711"/>
<organism evidence="2 3">
    <name type="scientific">Remersonia thermophila</name>
    <dbReference type="NCBI Taxonomy" id="72144"/>
    <lineage>
        <taxon>Eukaryota</taxon>
        <taxon>Fungi</taxon>
        <taxon>Dikarya</taxon>
        <taxon>Ascomycota</taxon>
        <taxon>Pezizomycotina</taxon>
        <taxon>Sordariomycetes</taxon>
        <taxon>Sordariomycetidae</taxon>
        <taxon>Sordariales</taxon>
        <taxon>Sordariales incertae sedis</taxon>
        <taxon>Remersonia</taxon>
    </lineage>
</organism>
<feature type="compositionally biased region" description="Acidic residues" evidence="1">
    <location>
        <begin position="53"/>
        <end position="67"/>
    </location>
</feature>
<feature type="compositionally biased region" description="Basic residues" evidence="1">
    <location>
        <begin position="1"/>
        <end position="10"/>
    </location>
</feature>
<evidence type="ECO:0000256" key="1">
    <source>
        <dbReference type="SAM" id="MobiDB-lite"/>
    </source>
</evidence>
<name>A0ABR4D5H0_9PEZI</name>
<dbReference type="EMBL" id="JAZGUE010000006">
    <property type="protein sequence ID" value="KAL2265264.1"/>
    <property type="molecule type" value="Genomic_DNA"/>
</dbReference>
<feature type="region of interest" description="Disordered" evidence="1">
    <location>
        <begin position="1"/>
        <end position="119"/>
    </location>
</feature>